<dbReference type="Pfam" id="PF00246">
    <property type="entry name" value="Peptidase_M14"/>
    <property type="match status" value="1"/>
</dbReference>
<feature type="compositionally biased region" description="Low complexity" evidence="3">
    <location>
        <begin position="8"/>
        <end position="20"/>
    </location>
</feature>
<dbReference type="PANTHER" id="PTHR11705:SF145">
    <property type="entry name" value="PEPTIDASE M14 CARBOXYPEPTIDASE A DOMAIN-CONTAINING PROTEIN"/>
    <property type="match status" value="1"/>
</dbReference>
<organism evidence="5">
    <name type="scientific">Eiseniibacteriota bacterium</name>
    <dbReference type="NCBI Taxonomy" id="2212470"/>
    <lineage>
        <taxon>Bacteria</taxon>
        <taxon>Candidatus Eiseniibacteriota</taxon>
    </lineage>
</organism>
<dbReference type="GO" id="GO:0005615">
    <property type="term" value="C:extracellular space"/>
    <property type="evidence" value="ECO:0007669"/>
    <property type="project" value="TreeGrafter"/>
</dbReference>
<dbReference type="GO" id="GO:0004181">
    <property type="term" value="F:metallocarboxypeptidase activity"/>
    <property type="evidence" value="ECO:0007669"/>
    <property type="project" value="InterPro"/>
</dbReference>
<name>A0A832MK83_UNCEI</name>
<dbReference type="InterPro" id="IPR000834">
    <property type="entry name" value="Peptidase_M14"/>
</dbReference>
<dbReference type="GO" id="GO:0008270">
    <property type="term" value="F:zinc ion binding"/>
    <property type="evidence" value="ECO:0007669"/>
    <property type="project" value="InterPro"/>
</dbReference>
<dbReference type="Gene3D" id="3.40.630.10">
    <property type="entry name" value="Zn peptidases"/>
    <property type="match status" value="1"/>
</dbReference>
<comment type="caution">
    <text evidence="5">The sequence shown here is derived from an EMBL/GenBank/DDBJ whole genome shotgun (WGS) entry which is preliminary data.</text>
</comment>
<evidence type="ECO:0000256" key="2">
    <source>
        <dbReference type="ARBA" id="ARBA00005988"/>
    </source>
</evidence>
<proteinExistence type="inferred from homology"/>
<dbReference type="PANTHER" id="PTHR11705">
    <property type="entry name" value="PROTEASE FAMILY M14 CARBOXYPEPTIDASE A,B"/>
    <property type="match status" value="1"/>
</dbReference>
<dbReference type="GO" id="GO:0006508">
    <property type="term" value="P:proteolysis"/>
    <property type="evidence" value="ECO:0007669"/>
    <property type="project" value="InterPro"/>
</dbReference>
<dbReference type="EMBL" id="DSQF01000018">
    <property type="protein sequence ID" value="HGZ43567.1"/>
    <property type="molecule type" value="Genomic_DNA"/>
</dbReference>
<evidence type="ECO:0000256" key="1">
    <source>
        <dbReference type="ARBA" id="ARBA00001947"/>
    </source>
</evidence>
<dbReference type="AlphaFoldDB" id="A0A832MK83"/>
<accession>A0A832MK83</accession>
<gene>
    <name evidence="5" type="ORF">ENR23_09110</name>
</gene>
<evidence type="ECO:0000313" key="5">
    <source>
        <dbReference type="EMBL" id="HGZ43567.1"/>
    </source>
</evidence>
<reference evidence="5" key="1">
    <citation type="journal article" date="2020" name="mSystems">
        <title>Genome- and Community-Level Interaction Insights into Carbon Utilization and Element Cycling Functions of Hydrothermarchaeota in Hydrothermal Sediment.</title>
        <authorList>
            <person name="Zhou Z."/>
            <person name="Liu Y."/>
            <person name="Xu W."/>
            <person name="Pan J."/>
            <person name="Luo Z.H."/>
            <person name="Li M."/>
        </authorList>
    </citation>
    <scope>NUCLEOTIDE SEQUENCE [LARGE SCALE GENOMIC DNA]</scope>
    <source>
        <strain evidence="5">SpSt-381</strain>
    </source>
</reference>
<protein>
    <submittedName>
        <fullName evidence="5">Peptidase M14</fullName>
    </submittedName>
</protein>
<feature type="compositionally biased region" description="Polar residues" evidence="3">
    <location>
        <begin position="66"/>
        <end position="83"/>
    </location>
</feature>
<comment type="similarity">
    <text evidence="2">Belongs to the peptidase M14 family.</text>
</comment>
<dbReference type="CDD" id="cd06241">
    <property type="entry name" value="M14-like"/>
    <property type="match status" value="1"/>
</dbReference>
<dbReference type="SUPFAM" id="SSF53187">
    <property type="entry name" value="Zn-dependent exopeptidases"/>
    <property type="match status" value="1"/>
</dbReference>
<feature type="region of interest" description="Disordered" evidence="3">
    <location>
        <begin position="1"/>
        <end position="20"/>
    </location>
</feature>
<sequence>MTSHDPRGPAAAARPRGPRRALGSAALASLLVLGAHAPATHAQSPRARAPVAPAGLTPESVLAPFPSTQGAQSPAPGSSVTSTDVPPYWQTWAERTGYRQTSDHDATMRYVRQIEAGSRWVKVEIFGRSAQGRELPLVIVSKDRAFTPEAARATGKPVVLVQCGIHAGEIEGKDAMLALVRDMAVLRTRAHLLDSAIVLVVPVFSADAHDRRGRFHRINQNGPEEMGWRATALGLNLNRDYVKAETPEMRAFLAGVWTRWMPHLLVDTHTTNGADYRHDLTYAFNHGPGVAPAVRAWLLEAFEGRVLERCRDRGHLTAPYLWFRDDPSRPGGVDFGDAPPRLSNGFAAMHGRPGVLVETHMLKPYWLRVKATFDLALALLEELRDHPRALTDAVREAEAAAVARGRASDPAARTVALETATTDTPTPFRYLGWRHTLERSDITGSLVPRYTAEPWDTTISVYREVVATRTLTLPAGYLVPQEWSVARDRLDLHGARWQRLARAWRDTVEQTRVLRFRHGELREGRRPTEVESLVVERVVRAFRPGDLWVPLDQPAAMAAVHLLDPASREGLLHWGAFDGVLTQKEYGEAYVVEPMARRMLEADPALRAEFEAALRDPAFARSEWARVNFFYTRSPWADPEQGVVPVFRASRAPGAGALAP</sequence>
<feature type="domain" description="Peptidase M14" evidence="4">
    <location>
        <begin position="111"/>
        <end position="242"/>
    </location>
</feature>
<evidence type="ECO:0000259" key="4">
    <source>
        <dbReference type="Pfam" id="PF00246"/>
    </source>
</evidence>
<feature type="region of interest" description="Disordered" evidence="3">
    <location>
        <begin position="58"/>
        <end position="83"/>
    </location>
</feature>
<evidence type="ECO:0000256" key="3">
    <source>
        <dbReference type="SAM" id="MobiDB-lite"/>
    </source>
</evidence>
<comment type="cofactor">
    <cofactor evidence="1">
        <name>Zn(2+)</name>
        <dbReference type="ChEBI" id="CHEBI:29105"/>
    </cofactor>
</comment>